<proteinExistence type="predicted"/>
<comment type="caution">
    <text evidence="3">The sequence shown here is derived from an EMBL/GenBank/DDBJ whole genome shotgun (WGS) entry which is preliminary data.</text>
</comment>
<feature type="transmembrane region" description="Helical" evidence="1">
    <location>
        <begin position="84"/>
        <end position="104"/>
    </location>
</feature>
<dbReference type="EMBL" id="LAZR01001927">
    <property type="protein sequence ID" value="KKN37008.1"/>
    <property type="molecule type" value="Genomic_DNA"/>
</dbReference>
<feature type="transmembrane region" description="Helical" evidence="1">
    <location>
        <begin position="60"/>
        <end position="77"/>
    </location>
</feature>
<protein>
    <recommendedName>
        <fullName evidence="2">DUF5658 domain-containing protein</fullName>
    </recommendedName>
</protein>
<dbReference type="Pfam" id="PF18902">
    <property type="entry name" value="DUF5658"/>
    <property type="match status" value="1"/>
</dbReference>
<evidence type="ECO:0000313" key="3">
    <source>
        <dbReference type="EMBL" id="KKN37008.1"/>
    </source>
</evidence>
<organism evidence="3">
    <name type="scientific">marine sediment metagenome</name>
    <dbReference type="NCBI Taxonomy" id="412755"/>
    <lineage>
        <taxon>unclassified sequences</taxon>
        <taxon>metagenomes</taxon>
        <taxon>ecological metagenomes</taxon>
    </lineage>
</organism>
<evidence type="ECO:0000256" key="1">
    <source>
        <dbReference type="SAM" id="Phobius"/>
    </source>
</evidence>
<sequence>MNTGSTMKLTLSSGLSRSTIIKISVFFSLNMLDYGLTWYGLSNGIAREINPLFSGMSYEAMGLTKVVLSLWFIYMAGAKLIHNWAVNTAITFMSAVCLWNIVVIGGF</sequence>
<keyword evidence="1" id="KW-1133">Transmembrane helix</keyword>
<accession>A0A0F9T640</accession>
<name>A0A0F9T640_9ZZZZ</name>
<dbReference type="InterPro" id="IPR043717">
    <property type="entry name" value="DUF5658"/>
</dbReference>
<reference evidence="3" key="1">
    <citation type="journal article" date="2015" name="Nature">
        <title>Complex archaea that bridge the gap between prokaryotes and eukaryotes.</title>
        <authorList>
            <person name="Spang A."/>
            <person name="Saw J.H."/>
            <person name="Jorgensen S.L."/>
            <person name="Zaremba-Niedzwiedzka K."/>
            <person name="Martijn J."/>
            <person name="Lind A.E."/>
            <person name="van Eijk R."/>
            <person name="Schleper C."/>
            <person name="Guy L."/>
            <person name="Ettema T.J."/>
        </authorList>
    </citation>
    <scope>NUCLEOTIDE SEQUENCE</scope>
</reference>
<dbReference type="AlphaFoldDB" id="A0A0F9T640"/>
<feature type="transmembrane region" description="Helical" evidence="1">
    <location>
        <begin position="20"/>
        <end position="40"/>
    </location>
</feature>
<evidence type="ECO:0000259" key="2">
    <source>
        <dbReference type="Pfam" id="PF18902"/>
    </source>
</evidence>
<keyword evidence="1" id="KW-0472">Membrane</keyword>
<feature type="domain" description="DUF5658" evidence="2">
    <location>
        <begin position="26"/>
        <end position="104"/>
    </location>
</feature>
<keyword evidence="1" id="KW-0812">Transmembrane</keyword>
<gene>
    <name evidence="3" type="ORF">LCGC14_0767680</name>
</gene>